<accession>A0A8H4HBM6</accession>
<dbReference type="EMBL" id="JAAAPX010000020">
    <property type="protein sequence ID" value="KAF4241535.1"/>
    <property type="molecule type" value="Genomic_DNA"/>
</dbReference>
<evidence type="ECO:0000259" key="2">
    <source>
        <dbReference type="Pfam" id="PF00024"/>
    </source>
</evidence>
<evidence type="ECO:0000256" key="1">
    <source>
        <dbReference type="SAM" id="Coils"/>
    </source>
</evidence>
<reference evidence="3" key="1">
    <citation type="journal article" date="2020" name="bioRxiv">
        <title>Genomic and phenotypic heterogeneity of clinical isolates of the human pathogens Aspergillus fumigatus, Aspergillus lentulus and Aspergillus fumigatiaffinis.</title>
        <authorList>
            <person name="dos Santos R.A.C."/>
            <person name="Steenwyk J.L."/>
            <person name="Rivero-Menendez O."/>
            <person name="Mead M.E."/>
            <person name="Silva L.P."/>
            <person name="Bastos R.W."/>
            <person name="Alastruey-Izquierdo A."/>
            <person name="Goldman G.H."/>
            <person name="Rokas A."/>
        </authorList>
    </citation>
    <scope>NUCLEOTIDE SEQUENCE</scope>
    <source>
        <strain evidence="3">CNM-CM6805</strain>
    </source>
</reference>
<evidence type="ECO:0000313" key="3">
    <source>
        <dbReference type="EMBL" id="KAF4241535.1"/>
    </source>
</evidence>
<evidence type="ECO:0000313" key="4">
    <source>
        <dbReference type="Proteomes" id="UP000653565"/>
    </source>
</evidence>
<dbReference type="InterPro" id="IPR003609">
    <property type="entry name" value="Pan_app"/>
</dbReference>
<reference evidence="3" key="2">
    <citation type="submission" date="2020-04" db="EMBL/GenBank/DDBJ databases">
        <authorList>
            <person name="Santos R.A.C."/>
            <person name="Steenwyk J.L."/>
            <person name="Rivero-Menendez O."/>
            <person name="Mead M.E."/>
            <person name="Silva L.P."/>
            <person name="Bastos R.W."/>
            <person name="Alastruey-Izquierdo A."/>
            <person name="Goldman G.H."/>
            <person name="Rokas A."/>
        </authorList>
    </citation>
    <scope>NUCLEOTIDE SEQUENCE</scope>
    <source>
        <strain evidence="3">CNM-CM6805</strain>
    </source>
</reference>
<dbReference type="SUPFAM" id="SSF57414">
    <property type="entry name" value="Hairpin loop containing domain-like"/>
    <property type="match status" value="1"/>
</dbReference>
<keyword evidence="4" id="KW-1185">Reference proteome</keyword>
<feature type="coiled-coil region" evidence="1">
    <location>
        <begin position="9"/>
        <end position="46"/>
    </location>
</feature>
<protein>
    <recommendedName>
        <fullName evidence="2">Apple domain-containing protein</fullName>
    </recommendedName>
</protein>
<proteinExistence type="predicted"/>
<name>A0A8H4HBM6_9EURO</name>
<feature type="domain" description="Apple" evidence="2">
    <location>
        <begin position="110"/>
        <end position="148"/>
    </location>
</feature>
<organism evidence="3 4">
    <name type="scientific">Aspergillus fumigatiaffinis</name>
    <dbReference type="NCBI Taxonomy" id="340414"/>
    <lineage>
        <taxon>Eukaryota</taxon>
        <taxon>Fungi</taxon>
        <taxon>Dikarya</taxon>
        <taxon>Ascomycota</taxon>
        <taxon>Pezizomycotina</taxon>
        <taxon>Eurotiomycetes</taxon>
        <taxon>Eurotiomycetidae</taxon>
        <taxon>Eurotiales</taxon>
        <taxon>Aspergillaceae</taxon>
        <taxon>Aspergillus</taxon>
        <taxon>Aspergillus subgen. Fumigati</taxon>
    </lineage>
</organism>
<keyword evidence="1" id="KW-0175">Coiled coil</keyword>
<gene>
    <name evidence="3" type="ORF">CNMCM6805_003809</name>
</gene>
<dbReference type="Proteomes" id="UP000653565">
    <property type="component" value="Unassembled WGS sequence"/>
</dbReference>
<dbReference type="Gene3D" id="3.50.4.10">
    <property type="entry name" value="Hepatocyte Growth Factor"/>
    <property type="match status" value="1"/>
</dbReference>
<comment type="caution">
    <text evidence="3">The sequence shown here is derived from an EMBL/GenBank/DDBJ whole genome shotgun (WGS) entry which is preliminary data.</text>
</comment>
<dbReference type="Pfam" id="PF00024">
    <property type="entry name" value="PAN_1"/>
    <property type="match status" value="1"/>
</dbReference>
<dbReference type="AlphaFoldDB" id="A0A8H4HBM6"/>
<sequence length="189" mass="21357">MVQSQESLGDEYGQEIERLKSEKASLEKKKEEAEQWLSLCERLNQDIVEKRQSCEKFVAQAFGHRDSTLNALFQEATLDISGAKFKLYFGKSYGVGTVADGVGLLKHQHSFTSCLKACSRDDDCKAANYDPESQECHIVDKWKHIGSVIPDMYDGRSISAIRVERKWELVVASKARKVLDAIYRALSSM</sequence>